<evidence type="ECO:0000259" key="6">
    <source>
        <dbReference type="PROSITE" id="PS50057"/>
    </source>
</evidence>
<keyword evidence="4" id="KW-0472">Membrane</keyword>
<evidence type="ECO:0000256" key="3">
    <source>
        <dbReference type="SAM" id="MobiDB-lite"/>
    </source>
</evidence>
<dbReference type="PANTHER" id="PTHR22903:SF8">
    <property type="entry name" value="MAX-1A"/>
    <property type="match status" value="1"/>
</dbReference>
<dbReference type="WBParaSite" id="TCONS_00008823.p1">
    <property type="protein sequence ID" value="TCONS_00008823.p1"/>
    <property type="gene ID" value="XLOC_006701"/>
</dbReference>
<feature type="domain" description="FERM" evidence="6">
    <location>
        <begin position="1008"/>
        <end position="1332"/>
    </location>
</feature>
<dbReference type="PROSITE" id="PS50003">
    <property type="entry name" value="PH_DOMAIN"/>
    <property type="match status" value="2"/>
</dbReference>
<dbReference type="AlphaFoldDB" id="A0AAF5I191"/>
<feature type="region of interest" description="Disordered" evidence="3">
    <location>
        <begin position="290"/>
        <end position="312"/>
    </location>
</feature>
<dbReference type="InterPro" id="IPR035963">
    <property type="entry name" value="FERM_2"/>
</dbReference>
<dbReference type="InterPro" id="IPR038185">
    <property type="entry name" value="MyTH4_dom_sf"/>
</dbReference>
<evidence type="ECO:0000256" key="4">
    <source>
        <dbReference type="SAM" id="Phobius"/>
    </source>
</evidence>
<dbReference type="PANTHER" id="PTHR22903">
    <property type="entry name" value="PLEKHH PROTEIN"/>
    <property type="match status" value="1"/>
</dbReference>
<accession>A0AAF5I191</accession>
<dbReference type="Proteomes" id="UP000035681">
    <property type="component" value="Unplaced"/>
</dbReference>
<dbReference type="InterPro" id="IPR001849">
    <property type="entry name" value="PH_domain"/>
</dbReference>
<reference evidence="9" key="1">
    <citation type="submission" date="2024-02" db="UniProtKB">
        <authorList>
            <consortium name="WormBaseParasite"/>
        </authorList>
    </citation>
    <scope>IDENTIFICATION</scope>
</reference>
<dbReference type="Pfam" id="PF00169">
    <property type="entry name" value="PH"/>
    <property type="match status" value="2"/>
</dbReference>
<dbReference type="InterPro" id="IPR000299">
    <property type="entry name" value="FERM_domain"/>
</dbReference>
<sequence>MSESESCLSSSINSPMTPEEIISEKSAKIKKWVMNRLQEITYCGILFFIIINCNMTYPLFPLLLLVSFSYIYYCAYLLKLYKENFLILVPWLNLILNKNMNFFIYVLRQKNNLEDQNERLKAQNLKCTNQLKALSSLAEKQKYWKNKNINSNFFSQSCIGMLPTGLSKNNLDLTSVINQQTTSGIVNGDCYRTSDDSGLTSDSSGAIGCTIMTRSTVPIIDYTTTTKSPRTKKREGRNNYRTERKDDVMSSATDSSPYDEESKPIPTPRRNNKINDKIKYNEKPTDIESTFNTISIERDSLESPSGDDDDSYNDYGIEVEEDEIFEEIDSICEEEITQKFPENCFINETPKIVKKDFVKSISPEYVNMKDIILTKNDNIEEEKNYDCLKRDKYFKDSFNSKNTFNKTIEKNDMPLYSNIDKNKINFSSSPIKSVKYPFEHRLHQMAEKCLSIVENDITLTTSSKHSSDIPETTTTSFNRSESNLSYGDKSTNYSNGKISLTTMSCCSSTHIPSSSNNNIHNNNNEYQRPDSYKNDYIKNSPCISGSSSLRTSLVPGRECYEKQGSLTQMTDNRLKSIKRRYFVLKNSYLTIYKNQKSMTRDEGLCMHIPMKDIKSIVRIISKNNIKGIQITTNETTLRYHGDSDLSTEEWFLILTQSLRNATINDLSTREKAIPSIICGWMYKVKNGHQRKHYVSLVDQKLLFFKKYDDKIPTSHIYLHGALVTEKSRSKLSSDEYSGTSEDDQGTSNDKIDNPFLINEIRKKNDLNKKGEYSICIEVPNQDPVYLILNNNEDKDKWLYYLKVASRDASLQGSAFEILLQKILIKGSEHINYMLFDDLLLKPSMKENLTEPLNSFENKILGKKAVEMDRAVHLFVTVQLNPNAFQYHVDLAQNIITTALEDESLKNELYSQLIRMTNGSLINCNQGWRLLALTLPIFLPKQYALLWFLKQHIRRWYNIKNDDTPIVRYCESLLETCIHSGCRQEPPSKLEAKIILTKDFSTSQSNMPFSIPILLPSGDYQMIEFDGTTEIGHSLSSLCLRLNLRPALLSGYALYAQDPLGTPTDLILLKGKQKLCDCISFWEREITVNGKGKIVEDGSSIKIQLRMRHYWKHLCNDETIMEQLFLCHRMGEEIVKGQIPISNELGEELAALYGQMVFGDYTPSLNLHLDEILEKFYPKKLLDVVCVRSLKVNVLQKWIEFKELSINDCVRMILFALRKWKLFGSYMKKAQMKLPCMQGIFIAINELGIHLLSEKQLEVIRTIPLHSVVSFGEYNGDFMLTMIRQVSPSAHPEETPRERITFTMNRKSIEQMTIHLAEFIRCQKLIWKLSINH</sequence>
<feature type="region of interest" description="Disordered" evidence="3">
    <location>
        <begin position="221"/>
        <end position="275"/>
    </location>
</feature>
<evidence type="ECO:0000313" key="9">
    <source>
        <dbReference type="WBParaSite" id="TCONS_00008823.p1"/>
    </source>
</evidence>
<dbReference type="SMART" id="SM00295">
    <property type="entry name" value="B41"/>
    <property type="match status" value="1"/>
</dbReference>
<dbReference type="InterPro" id="IPR000857">
    <property type="entry name" value="MyTH4_dom"/>
</dbReference>
<keyword evidence="2" id="KW-0175">Coiled coil</keyword>
<proteinExistence type="predicted"/>
<dbReference type="InterPro" id="IPR019749">
    <property type="entry name" value="Band_41_domain"/>
</dbReference>
<feature type="domain" description="MyTH4" evidence="7">
    <location>
        <begin position="843"/>
        <end position="995"/>
    </location>
</feature>
<dbReference type="SMART" id="SM00139">
    <property type="entry name" value="MyTH4"/>
    <property type="match status" value="1"/>
</dbReference>
<dbReference type="GO" id="GO:0005856">
    <property type="term" value="C:cytoskeleton"/>
    <property type="evidence" value="ECO:0007669"/>
    <property type="project" value="InterPro"/>
</dbReference>
<evidence type="ECO:0000313" key="8">
    <source>
        <dbReference type="Proteomes" id="UP000035681"/>
    </source>
</evidence>
<dbReference type="InterPro" id="IPR019748">
    <property type="entry name" value="FERM_central"/>
</dbReference>
<dbReference type="Gene3D" id="3.10.20.90">
    <property type="entry name" value="Phosphatidylinositol 3-kinase Catalytic Subunit, Chain A, domain 1"/>
    <property type="match status" value="1"/>
</dbReference>
<feature type="domain" description="PH" evidence="5">
    <location>
        <begin position="674"/>
        <end position="806"/>
    </location>
</feature>
<dbReference type="Gene3D" id="1.25.40.530">
    <property type="entry name" value="MyTH4 domain"/>
    <property type="match status" value="1"/>
</dbReference>
<organism evidence="8 9">
    <name type="scientific">Strongyloides stercoralis</name>
    <name type="common">Threadworm</name>
    <dbReference type="NCBI Taxonomy" id="6248"/>
    <lineage>
        <taxon>Eukaryota</taxon>
        <taxon>Metazoa</taxon>
        <taxon>Ecdysozoa</taxon>
        <taxon>Nematoda</taxon>
        <taxon>Chromadorea</taxon>
        <taxon>Rhabditida</taxon>
        <taxon>Tylenchina</taxon>
        <taxon>Panagrolaimomorpha</taxon>
        <taxon>Strongyloidoidea</taxon>
        <taxon>Strongyloididae</taxon>
        <taxon>Strongyloides</taxon>
    </lineage>
</organism>
<evidence type="ECO:0000259" key="5">
    <source>
        <dbReference type="PROSITE" id="PS50003"/>
    </source>
</evidence>
<evidence type="ECO:0000259" key="7">
    <source>
        <dbReference type="PROSITE" id="PS51016"/>
    </source>
</evidence>
<dbReference type="InterPro" id="IPR014352">
    <property type="entry name" value="FERM/acyl-CoA-bd_prot_sf"/>
</dbReference>
<dbReference type="Gene3D" id="2.30.29.30">
    <property type="entry name" value="Pleckstrin-homology domain (PH domain)/Phosphotyrosine-binding domain (PTB)"/>
    <property type="match status" value="2"/>
</dbReference>
<dbReference type="Gene3D" id="1.20.80.10">
    <property type="match status" value="1"/>
</dbReference>
<name>A0AAF5I191_STRER</name>
<dbReference type="PROSITE" id="PS50057">
    <property type="entry name" value="FERM_3"/>
    <property type="match status" value="1"/>
</dbReference>
<evidence type="ECO:0000256" key="1">
    <source>
        <dbReference type="ARBA" id="ARBA00022737"/>
    </source>
</evidence>
<dbReference type="SUPFAM" id="SSF47031">
    <property type="entry name" value="Second domain of FERM"/>
    <property type="match status" value="1"/>
</dbReference>
<feature type="region of interest" description="Disordered" evidence="3">
    <location>
        <begin position="732"/>
        <end position="752"/>
    </location>
</feature>
<keyword evidence="8" id="KW-1185">Reference proteome</keyword>
<dbReference type="PROSITE" id="PS51016">
    <property type="entry name" value="MYTH4"/>
    <property type="match status" value="1"/>
</dbReference>
<feature type="region of interest" description="Disordered" evidence="3">
    <location>
        <begin position="462"/>
        <end position="488"/>
    </location>
</feature>
<dbReference type="SUPFAM" id="SSF50729">
    <property type="entry name" value="PH domain-like"/>
    <property type="match status" value="2"/>
</dbReference>
<feature type="transmembrane region" description="Helical" evidence="4">
    <location>
        <begin position="33"/>
        <end position="51"/>
    </location>
</feature>
<dbReference type="SMART" id="SM00233">
    <property type="entry name" value="PH"/>
    <property type="match status" value="2"/>
</dbReference>
<dbReference type="Pfam" id="PF00373">
    <property type="entry name" value="FERM_M"/>
    <property type="match status" value="1"/>
</dbReference>
<keyword evidence="4" id="KW-0812">Transmembrane</keyword>
<dbReference type="InterPro" id="IPR011993">
    <property type="entry name" value="PH-like_dom_sf"/>
</dbReference>
<keyword evidence="4" id="KW-1133">Transmembrane helix</keyword>
<feature type="compositionally biased region" description="Basic and acidic residues" evidence="3">
    <location>
        <begin position="236"/>
        <end position="248"/>
    </location>
</feature>
<protein>
    <submittedName>
        <fullName evidence="9">PH domain-containing protein</fullName>
    </submittedName>
</protein>
<feature type="transmembrane region" description="Helical" evidence="4">
    <location>
        <begin position="57"/>
        <end position="78"/>
    </location>
</feature>
<dbReference type="CDD" id="cd14473">
    <property type="entry name" value="FERM_B-lobe"/>
    <property type="match status" value="1"/>
</dbReference>
<keyword evidence="1" id="KW-0677">Repeat</keyword>
<evidence type="ECO:0000256" key="2">
    <source>
        <dbReference type="ARBA" id="ARBA00023054"/>
    </source>
</evidence>
<dbReference type="Pfam" id="PF00784">
    <property type="entry name" value="MyTH4"/>
    <property type="match status" value="1"/>
</dbReference>
<feature type="domain" description="PH" evidence="5">
    <location>
        <begin position="559"/>
        <end position="659"/>
    </location>
</feature>
<feature type="transmembrane region" description="Helical" evidence="4">
    <location>
        <begin position="85"/>
        <end position="107"/>
    </location>
</feature>